<sequence>MISTRGISKNKRIYCLAKSDRINALRKQYDAFLEEDKKRKERNDFILGKLDKMRYTTALVVPRHKPNVLETRLTMMDRIAYQPEYSPVRDLQPSSLKNPSNLFSDMPMKSTEDALIQEISKKYILIPKLRTTFINSHNNIWNDTAGQIHNTDKLPERRPKQDTVPINDLKLNPSENADWKDKYEILNILKNEEKEKQSENTFVDYKEGSKHFARAESFLENNQIPINYDRDRTEAMKVTEIPEKDIPNDKLFYGISDTSQLKLDANTTENEDVTKPDHTVIIGGKIKSITLDYEPEAKEKSDVSEETTEDNERTQLPNLNMSQKYEHQQTNNNLSMSRNYEPQDTTNLSIGQNYESQNATNLSMSQNYEPHDATNLSMSQNYEPHDATNLSMSQNYEPHDATNLSMSQNYEPHDATNLSMSQNYEPHDATNLSMSQNYAPQDETNLNVTQTYEQHNATNLSMSQYEPQPESDVNIIAPATLNDEGNHVTEENAYYQEEYAVEGDSSNVQNDSISALQHEDTVYTDSNEVGPTTILDHNITETLNVTNAENTDVNYIEPAYEQPGTTSQPLESIYQESELANEGLQPGNEQPNNFADMTESIQEFDSEQGGMFVTESVEQYPSQQGDETTALEYAANEYAQNEAYNYYENAQPEAYPVELNNDEMTQQYDPLYEQQYAGVEEQVEGQEYQQYQESEVVEQPEQAGVMQYDQQFMNQGMIEKDLDAEDGYAQQQNDFVVQPDAELVQDNEFVNQEPIKLSEPVRT</sequence>
<accession>A0A9R0EV83</accession>
<evidence type="ECO:0000256" key="1">
    <source>
        <dbReference type="SAM" id="MobiDB-lite"/>
    </source>
</evidence>
<dbReference type="GeneID" id="118275839"/>
<keyword evidence="2" id="KW-1185">Reference proteome</keyword>
<reference evidence="3" key="1">
    <citation type="submission" date="2025-08" db="UniProtKB">
        <authorList>
            <consortium name="RefSeq"/>
        </authorList>
    </citation>
    <scope>IDENTIFICATION</scope>
    <source>
        <tissue evidence="3">Whole larval tissue</tissue>
    </source>
</reference>
<gene>
    <name evidence="3" type="primary">LOC118275839</name>
</gene>
<dbReference type="OrthoDB" id="7491435at2759"/>
<proteinExistence type="predicted"/>
<dbReference type="Proteomes" id="UP000829999">
    <property type="component" value="Chromosome 8"/>
</dbReference>
<dbReference type="RefSeq" id="XP_050551265.1">
    <property type="nucleotide sequence ID" value="XM_050695308.1"/>
</dbReference>
<dbReference type="AlphaFoldDB" id="A0A9R0EV83"/>
<organism evidence="2 3">
    <name type="scientific">Spodoptera frugiperda</name>
    <name type="common">Fall armyworm</name>
    <dbReference type="NCBI Taxonomy" id="7108"/>
    <lineage>
        <taxon>Eukaryota</taxon>
        <taxon>Metazoa</taxon>
        <taxon>Ecdysozoa</taxon>
        <taxon>Arthropoda</taxon>
        <taxon>Hexapoda</taxon>
        <taxon>Insecta</taxon>
        <taxon>Pterygota</taxon>
        <taxon>Neoptera</taxon>
        <taxon>Endopterygota</taxon>
        <taxon>Lepidoptera</taxon>
        <taxon>Glossata</taxon>
        <taxon>Ditrysia</taxon>
        <taxon>Noctuoidea</taxon>
        <taxon>Noctuidae</taxon>
        <taxon>Amphipyrinae</taxon>
        <taxon>Spodoptera</taxon>
    </lineage>
</organism>
<evidence type="ECO:0000313" key="3">
    <source>
        <dbReference type="RefSeq" id="XP_050551265.1"/>
    </source>
</evidence>
<protein>
    <submittedName>
        <fullName evidence="3">Asparagine-rich protein isoform X1</fullName>
    </submittedName>
</protein>
<feature type="region of interest" description="Disordered" evidence="1">
    <location>
        <begin position="296"/>
        <end position="348"/>
    </location>
</feature>
<feature type="compositionally biased region" description="Polar residues" evidence="1">
    <location>
        <begin position="314"/>
        <end position="348"/>
    </location>
</feature>
<feature type="region of interest" description="Disordered" evidence="1">
    <location>
        <begin position="151"/>
        <end position="170"/>
    </location>
</feature>
<name>A0A9R0EV83_SPOFR</name>
<feature type="compositionally biased region" description="Basic and acidic residues" evidence="1">
    <location>
        <begin position="151"/>
        <end position="161"/>
    </location>
</feature>
<evidence type="ECO:0000313" key="2">
    <source>
        <dbReference type="Proteomes" id="UP000829999"/>
    </source>
</evidence>